<evidence type="ECO:0000256" key="1">
    <source>
        <dbReference type="SAM" id="MobiDB-lite"/>
    </source>
</evidence>
<name>Q6ZNZ3_HUMAN</name>
<protein>
    <submittedName>
        <fullName evidence="2">cDNA FLJ26850 fis, clone PRS07964</fullName>
    </submittedName>
</protein>
<proteinExistence type="evidence at transcript level"/>
<feature type="region of interest" description="Disordered" evidence="1">
    <location>
        <begin position="55"/>
        <end position="85"/>
    </location>
</feature>
<reference evidence="2" key="1">
    <citation type="submission" date="2003-07" db="EMBL/GenBank/DDBJ databases">
        <title>NEDO human cDNA sequencing project.</title>
        <authorList>
            <person name="Ninomiya K."/>
            <person name="Wagatsuma M."/>
            <person name="Kanda K."/>
            <person name="Kondo H."/>
            <person name="Yokoi T."/>
            <person name="Kodaira H."/>
            <person name="Furuya T."/>
            <person name="Takahashi M."/>
            <person name="Kikkawa E."/>
            <person name="Omura Y."/>
            <person name="Abe K."/>
            <person name="Kamihara K."/>
            <person name="Katsuta N."/>
            <person name="Sato K."/>
            <person name="Tanikawa M."/>
            <person name="Yamazaki M."/>
            <person name="Suzuki Y."/>
            <person name="Hata H."/>
            <person name="Nakagawa K."/>
            <person name="Mizuno S."/>
            <person name="Morinaga M."/>
            <person name="Kawamura M."/>
            <person name="Sugiyama T."/>
            <person name="Irie R."/>
            <person name="Otsuki T."/>
            <person name="Sato H."/>
            <person name="Nishikawa T."/>
            <person name="Sugiyama A."/>
            <person name="Kawakami B."/>
            <person name="Nagai K."/>
            <person name="Isogai T."/>
            <person name="Sugano S."/>
        </authorList>
    </citation>
    <scope>NUCLEOTIDE SEQUENCE</scope>
    <source>
        <tissue evidence="2">Prostate</tissue>
    </source>
</reference>
<feature type="region of interest" description="Disordered" evidence="1">
    <location>
        <begin position="19"/>
        <end position="43"/>
    </location>
</feature>
<sequence length="122" mass="12288">MSLDSGALKDLANGGLDLGSASHAKLAPHQHPHVGGDAAPAPRILPRLSDSLMNYPSQSTAGARAPEGDGPLMADAGETLASGGPRVEHTKSWLILASVCGVEKAIHAAASISCGSIAKYVL</sequence>
<organism evidence="2">
    <name type="scientific">Homo sapiens</name>
    <name type="common">Human</name>
    <dbReference type="NCBI Taxonomy" id="9606"/>
    <lineage>
        <taxon>Eukaryota</taxon>
        <taxon>Metazoa</taxon>
        <taxon>Chordata</taxon>
        <taxon>Craniata</taxon>
        <taxon>Vertebrata</taxon>
        <taxon>Euteleostomi</taxon>
        <taxon>Mammalia</taxon>
        <taxon>Eutheria</taxon>
        <taxon>Euarchontoglires</taxon>
        <taxon>Primates</taxon>
        <taxon>Haplorrhini</taxon>
        <taxon>Catarrhini</taxon>
        <taxon>Hominidae</taxon>
        <taxon>Homo</taxon>
    </lineage>
</organism>
<dbReference type="AlphaFoldDB" id="Q6ZNZ3"/>
<dbReference type="EMBL" id="AK130360">
    <property type="protein sequence ID" value="BAC85332.1"/>
    <property type="molecule type" value="mRNA"/>
</dbReference>
<accession>Q6ZNZ3</accession>
<evidence type="ECO:0000313" key="2">
    <source>
        <dbReference type="EMBL" id="BAC85332.1"/>
    </source>
</evidence>